<feature type="domain" description="Zn(2)-C6 fungal-type" evidence="8">
    <location>
        <begin position="20"/>
        <end position="49"/>
    </location>
</feature>
<reference evidence="9 10" key="1">
    <citation type="submission" date="2019-04" db="EMBL/GenBank/DDBJ databases">
        <title>Friends and foes A comparative genomics study of 23 Aspergillus species from section Flavi.</title>
        <authorList>
            <consortium name="DOE Joint Genome Institute"/>
            <person name="Kjaerbolling I."/>
            <person name="Vesth T."/>
            <person name="Frisvad J.C."/>
            <person name="Nybo J.L."/>
            <person name="Theobald S."/>
            <person name="Kildgaard S."/>
            <person name="Isbrandt T."/>
            <person name="Kuo A."/>
            <person name="Sato A."/>
            <person name="Lyhne E.K."/>
            <person name="Kogle M.E."/>
            <person name="Wiebenga A."/>
            <person name="Kun R.S."/>
            <person name="Lubbers R.J."/>
            <person name="Makela M.R."/>
            <person name="Barry K."/>
            <person name="Chovatia M."/>
            <person name="Clum A."/>
            <person name="Daum C."/>
            <person name="Haridas S."/>
            <person name="He G."/>
            <person name="LaButti K."/>
            <person name="Lipzen A."/>
            <person name="Mondo S."/>
            <person name="Riley R."/>
            <person name="Salamov A."/>
            <person name="Simmons B.A."/>
            <person name="Magnuson J.K."/>
            <person name="Henrissat B."/>
            <person name="Mortensen U.H."/>
            <person name="Larsen T.O."/>
            <person name="Devries R.P."/>
            <person name="Grigoriev I.V."/>
            <person name="Machida M."/>
            <person name="Baker S.E."/>
            <person name="Andersen M.R."/>
        </authorList>
    </citation>
    <scope>NUCLEOTIDE SEQUENCE [LARGE SCALE GENOMIC DNA]</scope>
    <source>
        <strain evidence="9 10">CBS 151.66</strain>
    </source>
</reference>
<dbReference type="PROSITE" id="PS00463">
    <property type="entry name" value="ZN2_CY6_FUNGAL_1"/>
    <property type="match status" value="1"/>
</dbReference>
<dbReference type="CDD" id="cd00067">
    <property type="entry name" value="GAL4"/>
    <property type="match status" value="1"/>
</dbReference>
<evidence type="ECO:0000313" key="10">
    <source>
        <dbReference type="Proteomes" id="UP000326565"/>
    </source>
</evidence>
<gene>
    <name evidence="9" type="ORF">BDV29DRAFT_158280</name>
</gene>
<dbReference type="GO" id="GO:0003677">
    <property type="term" value="F:DNA binding"/>
    <property type="evidence" value="ECO:0007669"/>
    <property type="project" value="UniProtKB-KW"/>
</dbReference>
<dbReference type="GO" id="GO:0005634">
    <property type="term" value="C:nucleus"/>
    <property type="evidence" value="ECO:0007669"/>
    <property type="project" value="UniProtKB-SubCell"/>
</dbReference>
<evidence type="ECO:0000256" key="2">
    <source>
        <dbReference type="ARBA" id="ARBA00022723"/>
    </source>
</evidence>
<dbReference type="CDD" id="cd12148">
    <property type="entry name" value="fungal_TF_MHR"/>
    <property type="match status" value="1"/>
</dbReference>
<evidence type="ECO:0000259" key="8">
    <source>
        <dbReference type="PROSITE" id="PS50048"/>
    </source>
</evidence>
<dbReference type="EMBL" id="ML732241">
    <property type="protein sequence ID" value="KAB8072680.1"/>
    <property type="molecule type" value="Genomic_DNA"/>
</dbReference>
<dbReference type="InterPro" id="IPR001138">
    <property type="entry name" value="Zn2Cys6_DnaBD"/>
</dbReference>
<dbReference type="PANTHER" id="PTHR31001:SF90">
    <property type="entry name" value="CENTROMERE DNA-BINDING PROTEIN COMPLEX CBF3 SUBUNIT B"/>
    <property type="match status" value="1"/>
</dbReference>
<dbReference type="InterPro" id="IPR007219">
    <property type="entry name" value="XnlR_reg_dom"/>
</dbReference>
<dbReference type="GO" id="GO:0009893">
    <property type="term" value="P:positive regulation of metabolic process"/>
    <property type="evidence" value="ECO:0007669"/>
    <property type="project" value="UniProtKB-ARBA"/>
</dbReference>
<dbReference type="SUPFAM" id="SSF57701">
    <property type="entry name" value="Zn2/Cys6 DNA-binding domain"/>
    <property type="match status" value="1"/>
</dbReference>
<feature type="compositionally biased region" description="Low complexity" evidence="7">
    <location>
        <begin position="605"/>
        <end position="616"/>
    </location>
</feature>
<accession>A0A5N5WZW4</accession>
<sequence length="687" mass="78461">MDRFRITNPEARRTPRPTKSCQLCSVRKLKCDWKRPCANCQVRGVTCETQVYKRPRRRLNEPYSGQPVKPPIVNPSSKRLSDAQKASRAELEHLEKIGVQEQFCRYDWSDGLTFIMRPISDYQTPDDRPGTPGHSLPSSTKMGKEVYYPLKREALVLFYHYAENVCHIHYIHHLPSLQALLDNLYTRLPNHQPIALGSMCLILSVLAAAAYSLSSIYVRTALFPNSDMAMQACLSWTQAALDVLEHSRRSESGSVEEVQALIVLTFLIYNLEGFSARVRLFHSMALTIARDLSLHITDGSRSRKGKARSVSVENEIEREVKRRVWWHLLGTDWILALTGGPQEGTYFANPKHTKVDLPRNIHTEDLYNESLKFVRPPSEPTPMSYFLQRVHLAKLCQRIVDRLPLGIVDPTEIDYKNIVAADHDFNTLLAELPVFFRLDEASRQSSQEIDRKLPYIPLQRYTLSLQINARRCKLHQPFLLHTSLEAPSNFSRGKCLQSARTVIEVMKLLQKERSPFTSRYQRFYGIIHGVFIATVVLVMDLCVNKIPAEEEQRKAEVLDACSVLERAKSQSPTAEKFLESLMDILRKNKIVSRDANLATTKSPGSSEVVSEESSSSPRQVASQTMVVGGHTPGVHRKENTNMEPTFFDEIWGNYVNNGSFFDMLSWNTIFVDLDTHYMHEDRIASRP</sequence>
<dbReference type="SMART" id="SM00066">
    <property type="entry name" value="GAL4"/>
    <property type="match status" value="1"/>
</dbReference>
<protein>
    <recommendedName>
        <fullName evidence="8">Zn(2)-C6 fungal-type domain-containing protein</fullName>
    </recommendedName>
</protein>
<evidence type="ECO:0000256" key="7">
    <source>
        <dbReference type="SAM" id="MobiDB-lite"/>
    </source>
</evidence>
<evidence type="ECO:0000256" key="5">
    <source>
        <dbReference type="ARBA" id="ARBA00023163"/>
    </source>
</evidence>
<dbReference type="PANTHER" id="PTHR31001">
    <property type="entry name" value="UNCHARACTERIZED TRANSCRIPTIONAL REGULATORY PROTEIN"/>
    <property type="match status" value="1"/>
</dbReference>
<keyword evidence="4" id="KW-0238">DNA-binding</keyword>
<evidence type="ECO:0000256" key="3">
    <source>
        <dbReference type="ARBA" id="ARBA00023015"/>
    </source>
</evidence>
<dbReference type="InterPro" id="IPR050613">
    <property type="entry name" value="Sec_Metabolite_Reg"/>
</dbReference>
<dbReference type="Pfam" id="PF00172">
    <property type="entry name" value="Zn_clus"/>
    <property type="match status" value="1"/>
</dbReference>
<keyword evidence="6" id="KW-0539">Nucleus</keyword>
<name>A0A5N5WZW4_9EURO</name>
<dbReference type="GO" id="GO:0008270">
    <property type="term" value="F:zinc ion binding"/>
    <property type="evidence" value="ECO:0007669"/>
    <property type="project" value="InterPro"/>
</dbReference>
<dbReference type="Gene3D" id="4.10.240.10">
    <property type="entry name" value="Zn(2)-C6 fungal-type DNA-binding domain"/>
    <property type="match status" value="1"/>
</dbReference>
<evidence type="ECO:0000313" key="9">
    <source>
        <dbReference type="EMBL" id="KAB8072680.1"/>
    </source>
</evidence>
<dbReference type="PROSITE" id="PS50048">
    <property type="entry name" value="ZN2_CY6_FUNGAL_2"/>
    <property type="match status" value="1"/>
</dbReference>
<keyword evidence="2" id="KW-0479">Metal-binding</keyword>
<comment type="subcellular location">
    <subcellularLocation>
        <location evidence="1">Nucleus</location>
    </subcellularLocation>
</comment>
<dbReference type="AlphaFoldDB" id="A0A5N5WZW4"/>
<keyword evidence="5" id="KW-0804">Transcription</keyword>
<dbReference type="InterPro" id="IPR036864">
    <property type="entry name" value="Zn2-C6_fun-type_DNA-bd_sf"/>
</dbReference>
<keyword evidence="3" id="KW-0805">Transcription regulation</keyword>
<organism evidence="9 10">
    <name type="scientific">Aspergillus leporis</name>
    <dbReference type="NCBI Taxonomy" id="41062"/>
    <lineage>
        <taxon>Eukaryota</taxon>
        <taxon>Fungi</taxon>
        <taxon>Dikarya</taxon>
        <taxon>Ascomycota</taxon>
        <taxon>Pezizomycotina</taxon>
        <taxon>Eurotiomycetes</taxon>
        <taxon>Eurotiomycetidae</taxon>
        <taxon>Eurotiales</taxon>
        <taxon>Aspergillaceae</taxon>
        <taxon>Aspergillus</taxon>
        <taxon>Aspergillus subgen. Circumdati</taxon>
    </lineage>
</organism>
<dbReference type="OrthoDB" id="3014581at2759"/>
<keyword evidence="10" id="KW-1185">Reference proteome</keyword>
<evidence type="ECO:0000256" key="4">
    <source>
        <dbReference type="ARBA" id="ARBA00023125"/>
    </source>
</evidence>
<dbReference type="Proteomes" id="UP000326565">
    <property type="component" value="Unassembled WGS sequence"/>
</dbReference>
<feature type="region of interest" description="Disordered" evidence="7">
    <location>
        <begin position="596"/>
        <end position="622"/>
    </location>
</feature>
<dbReference type="Pfam" id="PF04082">
    <property type="entry name" value="Fungal_trans"/>
    <property type="match status" value="1"/>
</dbReference>
<proteinExistence type="predicted"/>
<evidence type="ECO:0000256" key="1">
    <source>
        <dbReference type="ARBA" id="ARBA00004123"/>
    </source>
</evidence>
<evidence type="ECO:0000256" key="6">
    <source>
        <dbReference type="ARBA" id="ARBA00023242"/>
    </source>
</evidence>
<dbReference type="GO" id="GO:0006351">
    <property type="term" value="P:DNA-templated transcription"/>
    <property type="evidence" value="ECO:0007669"/>
    <property type="project" value="InterPro"/>
</dbReference>
<dbReference type="GO" id="GO:0000981">
    <property type="term" value="F:DNA-binding transcription factor activity, RNA polymerase II-specific"/>
    <property type="evidence" value="ECO:0007669"/>
    <property type="project" value="InterPro"/>
</dbReference>
<feature type="region of interest" description="Disordered" evidence="7">
    <location>
        <begin position="58"/>
        <end position="79"/>
    </location>
</feature>